<comment type="caution">
    <text evidence="2">The sequence shown here is derived from an EMBL/GenBank/DDBJ whole genome shotgun (WGS) entry which is preliminary data.</text>
</comment>
<dbReference type="Proteomes" id="UP000054911">
    <property type="component" value="Unassembled WGS sequence"/>
</dbReference>
<keyword evidence="3" id="KW-1185">Reference proteome</keyword>
<proteinExistence type="predicted"/>
<evidence type="ECO:0000313" key="2">
    <source>
        <dbReference type="EMBL" id="SAK71358.1"/>
    </source>
</evidence>
<accession>A0A158BMQ8</accession>
<sequence length="179" mass="19400">MPNLSQWWRASKLLIAVGLLVLVAGFAGAQWQSRADADERAALLDRFPIVRKQEREACVREFSAQVSGLKALNEQGAKALDDIRAQMEDTHEVVAYTLRFLGDRAKLTDARQAALIKQARQAAAAATAAAQKTEVVEQKVSVATAKATEAATTAKAVDKKLESAVQPPLPVQPWAGNRR</sequence>
<dbReference type="EMBL" id="FCOE02000011">
    <property type="protein sequence ID" value="SAK71358.1"/>
    <property type="molecule type" value="Genomic_DNA"/>
</dbReference>
<feature type="region of interest" description="Disordered" evidence="1">
    <location>
        <begin position="159"/>
        <end position="179"/>
    </location>
</feature>
<dbReference type="AlphaFoldDB" id="A0A158BMQ8"/>
<evidence type="ECO:0000313" key="3">
    <source>
        <dbReference type="Proteomes" id="UP000054911"/>
    </source>
</evidence>
<dbReference type="STRING" id="1777141.AWB80_03811"/>
<organism evidence="2 3">
    <name type="scientific">Caballeronia pedi</name>
    <dbReference type="NCBI Taxonomy" id="1777141"/>
    <lineage>
        <taxon>Bacteria</taxon>
        <taxon>Pseudomonadati</taxon>
        <taxon>Pseudomonadota</taxon>
        <taxon>Betaproteobacteria</taxon>
        <taxon>Burkholderiales</taxon>
        <taxon>Burkholderiaceae</taxon>
        <taxon>Caballeronia</taxon>
    </lineage>
</organism>
<name>A0A158BMQ8_9BURK</name>
<evidence type="ECO:0000256" key="1">
    <source>
        <dbReference type="SAM" id="MobiDB-lite"/>
    </source>
</evidence>
<gene>
    <name evidence="2" type="ORF">AWB80_03811</name>
</gene>
<protein>
    <submittedName>
        <fullName evidence="2">Uncharacterized protein</fullName>
    </submittedName>
</protein>
<reference evidence="2" key="1">
    <citation type="submission" date="2016-01" db="EMBL/GenBank/DDBJ databases">
        <authorList>
            <person name="Peeters C."/>
        </authorList>
    </citation>
    <scope>NUCLEOTIDE SEQUENCE [LARGE SCALE GENOMIC DNA]</scope>
    <source>
        <strain evidence="2">LMG 29323</strain>
    </source>
</reference>